<dbReference type="CDD" id="cd07197">
    <property type="entry name" value="nitrilase"/>
    <property type="match status" value="1"/>
</dbReference>
<name>A0A5E4PGR3_9COXI</name>
<dbReference type="InterPro" id="IPR036526">
    <property type="entry name" value="C-N_Hydrolase_sf"/>
</dbReference>
<keyword evidence="4" id="KW-1185">Reference proteome</keyword>
<dbReference type="PROSITE" id="PS50263">
    <property type="entry name" value="CN_HYDROLASE"/>
    <property type="match status" value="1"/>
</dbReference>
<evidence type="ECO:0000256" key="1">
    <source>
        <dbReference type="ARBA" id="ARBA00022801"/>
    </source>
</evidence>
<dbReference type="GO" id="GO:0016811">
    <property type="term" value="F:hydrolase activity, acting on carbon-nitrogen (but not peptide) bonds, in linear amides"/>
    <property type="evidence" value="ECO:0007669"/>
    <property type="project" value="TreeGrafter"/>
</dbReference>
<gene>
    <name evidence="3" type="ORF">AQUSIP_09370</name>
</gene>
<protein>
    <submittedName>
        <fullName evidence="3">N-carbamoyl-D-amino acid hydrolase</fullName>
    </submittedName>
</protein>
<feature type="domain" description="CN hydrolase" evidence="2">
    <location>
        <begin position="9"/>
        <end position="250"/>
    </location>
</feature>
<dbReference type="PANTHER" id="PTHR43674:SF2">
    <property type="entry name" value="BETA-UREIDOPROPIONASE"/>
    <property type="match status" value="1"/>
</dbReference>
<dbReference type="EMBL" id="LR699119">
    <property type="protein sequence ID" value="VVC75647.1"/>
    <property type="molecule type" value="Genomic_DNA"/>
</dbReference>
<dbReference type="SUPFAM" id="SSF56317">
    <property type="entry name" value="Carbon-nitrogen hydrolase"/>
    <property type="match status" value="1"/>
</dbReference>
<dbReference type="Pfam" id="PF00795">
    <property type="entry name" value="CN_hydrolase"/>
    <property type="match status" value="1"/>
</dbReference>
<dbReference type="InterPro" id="IPR003010">
    <property type="entry name" value="C-N_Hydrolase"/>
</dbReference>
<dbReference type="OrthoDB" id="9803803at2"/>
<dbReference type="PANTHER" id="PTHR43674">
    <property type="entry name" value="NITRILASE C965.09-RELATED"/>
    <property type="match status" value="1"/>
</dbReference>
<accession>A0A5E4PGR3</accession>
<dbReference type="RefSeq" id="WP_148338935.1">
    <property type="nucleotide sequence ID" value="NZ_LR699119.1"/>
</dbReference>
<evidence type="ECO:0000313" key="4">
    <source>
        <dbReference type="Proteomes" id="UP000324194"/>
    </source>
</evidence>
<evidence type="ECO:0000313" key="3">
    <source>
        <dbReference type="EMBL" id="VVC75647.1"/>
    </source>
</evidence>
<sequence>MNMNMNDYLNVAAYQGPVSEDSVQTNLDKVLEITELAEKLQVDILCFPETFLHGYFSSREEAMRHALDLNSVEFRAICNRFSSFEKTTVLLGVNEMVEDKIYNTVVAIEKGKCLGRYRKAYTYAPYDYYALGRDFPVFEKKGVKYGIIVCLDSVYREPAYLAALQGARVIFCPSFNRVQKETHMFHYLHRKSHFISRAFDNHCWFIVSDIIWDKGEEACPGCACILNDEGEMIAKADAFQEVLLSYPIPLARLKEQKKIRLLGNPELFEMMSVAYKKALAEA</sequence>
<dbReference type="Gene3D" id="3.60.110.10">
    <property type="entry name" value="Carbon-nitrogen hydrolase"/>
    <property type="match status" value="1"/>
</dbReference>
<dbReference type="KEGG" id="asip:AQUSIP_09370"/>
<evidence type="ECO:0000259" key="2">
    <source>
        <dbReference type="PROSITE" id="PS50263"/>
    </source>
</evidence>
<proteinExistence type="predicted"/>
<dbReference type="AlphaFoldDB" id="A0A5E4PGR3"/>
<keyword evidence="1 3" id="KW-0378">Hydrolase</keyword>
<reference evidence="3 4" key="1">
    <citation type="submission" date="2019-08" db="EMBL/GenBank/DDBJ databases">
        <authorList>
            <person name="Guy L."/>
        </authorList>
    </citation>
    <scope>NUCLEOTIDE SEQUENCE [LARGE SCALE GENOMIC DNA]</scope>
    <source>
        <strain evidence="3 4">SGT-108</strain>
    </source>
</reference>
<organism evidence="3 4">
    <name type="scientific">Aquicella siphonis</name>
    <dbReference type="NCBI Taxonomy" id="254247"/>
    <lineage>
        <taxon>Bacteria</taxon>
        <taxon>Pseudomonadati</taxon>
        <taxon>Pseudomonadota</taxon>
        <taxon>Gammaproteobacteria</taxon>
        <taxon>Legionellales</taxon>
        <taxon>Coxiellaceae</taxon>
        <taxon>Aquicella</taxon>
    </lineage>
</organism>
<dbReference type="InterPro" id="IPR050345">
    <property type="entry name" value="Aliph_Amidase/BUP"/>
</dbReference>
<dbReference type="Proteomes" id="UP000324194">
    <property type="component" value="Chromosome 1"/>
</dbReference>